<dbReference type="Gene3D" id="1.25.40.10">
    <property type="entry name" value="Tetratricopeptide repeat domain"/>
    <property type="match status" value="2"/>
</dbReference>
<proteinExistence type="predicted"/>
<feature type="transmembrane region" description="Helical" evidence="1">
    <location>
        <begin position="436"/>
        <end position="455"/>
    </location>
</feature>
<feature type="domain" description="HTH araC/xylS-type" evidence="2">
    <location>
        <begin position="501"/>
        <end position="605"/>
    </location>
</feature>
<evidence type="ECO:0000259" key="2">
    <source>
        <dbReference type="PROSITE" id="PS01124"/>
    </source>
</evidence>
<evidence type="ECO:0000313" key="4">
    <source>
        <dbReference type="Proteomes" id="UP000464657"/>
    </source>
</evidence>
<dbReference type="Gene3D" id="1.10.10.60">
    <property type="entry name" value="Homeodomain-like"/>
    <property type="match status" value="2"/>
</dbReference>
<dbReference type="SMART" id="SM00028">
    <property type="entry name" value="TPR"/>
    <property type="match status" value="6"/>
</dbReference>
<evidence type="ECO:0000256" key="1">
    <source>
        <dbReference type="SAM" id="Phobius"/>
    </source>
</evidence>
<keyword evidence="1" id="KW-0472">Membrane</keyword>
<feature type="transmembrane region" description="Helical" evidence="1">
    <location>
        <begin position="12"/>
        <end position="30"/>
    </location>
</feature>
<dbReference type="SUPFAM" id="SSF48452">
    <property type="entry name" value="TPR-like"/>
    <property type="match status" value="1"/>
</dbReference>
<reference evidence="3 4" key="1">
    <citation type="journal article" date="2013" name="Int. J. Syst. Evol. Microbiol.">
        <title>Kordia antarctica sp. nov., isolated from Antarctic seawater.</title>
        <authorList>
            <person name="Baek K."/>
            <person name="Choi A."/>
            <person name="Kang I."/>
            <person name="Lee K."/>
            <person name="Cho J.C."/>
        </authorList>
    </citation>
    <scope>NUCLEOTIDE SEQUENCE [LARGE SCALE GENOMIC DNA]</scope>
    <source>
        <strain evidence="3 4">IMCC3317</strain>
    </source>
</reference>
<accession>A0A7L4ZM01</accession>
<dbReference type="GO" id="GO:0043565">
    <property type="term" value="F:sequence-specific DNA binding"/>
    <property type="evidence" value="ECO:0007669"/>
    <property type="project" value="InterPro"/>
</dbReference>
<dbReference type="KEGG" id="kan:IMCC3317_31390"/>
<gene>
    <name evidence="3" type="ORF">IMCC3317_31390</name>
</gene>
<keyword evidence="1" id="KW-1133">Transmembrane helix</keyword>
<dbReference type="EMBL" id="CP019288">
    <property type="protein sequence ID" value="QHI37758.1"/>
    <property type="molecule type" value="Genomic_DNA"/>
</dbReference>
<keyword evidence="4" id="KW-1185">Reference proteome</keyword>
<dbReference type="Pfam" id="PF12833">
    <property type="entry name" value="HTH_18"/>
    <property type="match status" value="1"/>
</dbReference>
<dbReference type="GO" id="GO:0003700">
    <property type="term" value="F:DNA-binding transcription factor activity"/>
    <property type="evidence" value="ECO:0007669"/>
    <property type="project" value="InterPro"/>
</dbReference>
<sequence length="608" mass="71322">MLYISDSASGRILHIYIMILRISHMLQIIWVRKLPFIICCALMLYSNFVLGQEEKTKLEELVSKETQLFISQSDSIEKIEELIQDIFYAKKDTLLGLQYSKYFLERGKTQENYEIQYFSSFQIAYVEYNRSDYKQALKYAYQSVKVAEKLQDTINSISSNILLGSTWYVLGNYEDALESYLTAKELASHIENSSYEIICLTNVANTRIKLNRYEDALKSYDLIIKTLDEKKDASFVQFKETYLSSLLGKGLCLIELGIYQKAQETFDKGIKLAEANDLQIYKGYFYISLGKLSYEKKEYHASLGFLKQGKDKLQNYSGLQNNLRIADYYVAKCYYQQKKYEEAILLLDENFERIGDNLLADKLEEMYQLAIDISKIQTDQNKQVIYYSKLREITKFKRDRKSAAKDLLHNDDLKDYDIRNEKLENEKTQSLIDKRIISTISIVILILLLTIFLLYRRKTKIKEQKFLAIIEKISHHQLKDTSQKVSQDYKIKDEKAKVILEKLQELENTHFYLSQDCNLYTTAKLLNTNTTYLSKALNDVKKQSFNQYLNKLRIDYVLVKLKEDSVFRSYTIHAVSKEIGYKSATTFIKEFKNKTGLNPSYYIKKIEN</sequence>
<keyword evidence="1" id="KW-0812">Transmembrane</keyword>
<dbReference type="InterPro" id="IPR019734">
    <property type="entry name" value="TPR_rpt"/>
</dbReference>
<organism evidence="3 4">
    <name type="scientific">Kordia antarctica</name>
    <dbReference type="NCBI Taxonomy" id="1218801"/>
    <lineage>
        <taxon>Bacteria</taxon>
        <taxon>Pseudomonadati</taxon>
        <taxon>Bacteroidota</taxon>
        <taxon>Flavobacteriia</taxon>
        <taxon>Flavobacteriales</taxon>
        <taxon>Flavobacteriaceae</taxon>
        <taxon>Kordia</taxon>
    </lineage>
</organism>
<dbReference type="SMART" id="SM00342">
    <property type="entry name" value="HTH_ARAC"/>
    <property type="match status" value="1"/>
</dbReference>
<dbReference type="InterPro" id="IPR018060">
    <property type="entry name" value="HTH_AraC"/>
</dbReference>
<dbReference type="Proteomes" id="UP000464657">
    <property type="component" value="Chromosome"/>
</dbReference>
<dbReference type="PROSITE" id="PS01124">
    <property type="entry name" value="HTH_ARAC_FAMILY_2"/>
    <property type="match status" value="1"/>
</dbReference>
<dbReference type="InterPro" id="IPR011990">
    <property type="entry name" value="TPR-like_helical_dom_sf"/>
</dbReference>
<protein>
    <recommendedName>
        <fullName evidence="2">HTH araC/xylS-type domain-containing protein</fullName>
    </recommendedName>
</protein>
<name>A0A7L4ZM01_9FLAO</name>
<dbReference type="AlphaFoldDB" id="A0A7L4ZM01"/>
<evidence type="ECO:0000313" key="3">
    <source>
        <dbReference type="EMBL" id="QHI37758.1"/>
    </source>
</evidence>